<dbReference type="PANTHER" id="PTHR30151:SF0">
    <property type="entry name" value="ABC TRANSPORTER PERMEASE PROTEIN MJ0413-RELATED"/>
    <property type="match status" value="1"/>
</dbReference>
<keyword evidence="5 7" id="KW-1133">Transmembrane helix</keyword>
<evidence type="ECO:0000256" key="4">
    <source>
        <dbReference type="ARBA" id="ARBA00022692"/>
    </source>
</evidence>
<evidence type="ECO:0000256" key="6">
    <source>
        <dbReference type="ARBA" id="ARBA00023136"/>
    </source>
</evidence>
<dbReference type="GO" id="GO:0055085">
    <property type="term" value="P:transmembrane transport"/>
    <property type="evidence" value="ECO:0007669"/>
    <property type="project" value="InterPro"/>
</dbReference>
<dbReference type="Gene3D" id="1.10.3720.10">
    <property type="entry name" value="MetI-like"/>
    <property type="match status" value="1"/>
</dbReference>
<feature type="transmembrane region" description="Helical" evidence="7">
    <location>
        <begin position="95"/>
        <end position="120"/>
    </location>
</feature>
<keyword evidence="2 7" id="KW-0813">Transport</keyword>
<keyword evidence="4 7" id="KW-0812">Transmembrane</keyword>
<dbReference type="EMBL" id="FNUY01000003">
    <property type="protein sequence ID" value="SEG20843.1"/>
    <property type="molecule type" value="Genomic_DNA"/>
</dbReference>
<feature type="transmembrane region" description="Helical" evidence="7">
    <location>
        <begin position="55"/>
        <end position="83"/>
    </location>
</feature>
<gene>
    <name evidence="9" type="ORF">SAMN04488115_103606</name>
</gene>
<evidence type="ECO:0000313" key="10">
    <source>
        <dbReference type="Proteomes" id="UP000236743"/>
    </source>
</evidence>
<evidence type="ECO:0000256" key="5">
    <source>
        <dbReference type="ARBA" id="ARBA00022989"/>
    </source>
</evidence>
<dbReference type="InterPro" id="IPR035906">
    <property type="entry name" value="MetI-like_sf"/>
</dbReference>
<dbReference type="GO" id="GO:0005886">
    <property type="term" value="C:plasma membrane"/>
    <property type="evidence" value="ECO:0007669"/>
    <property type="project" value="UniProtKB-SubCell"/>
</dbReference>
<sequence length="258" mass="27922">MTDTQRRMLLIAMPWLTMAALLLLWEGACRVFDVPEILAPRPTRIFEVMVLRWEILLKFCLETLATTMTGFVLAIGFGLLLGLAVGASPFIYSGLYPLLIAFNAIPKVAIVPILMIWLGVGALPAVITAFVISFFPIVVNVATGLATIEPEMRDVMRSLGASQWEILTKVGVPRAMPFLFASLKVAVTLAFVGSVLSETVGGNRGIGFLMLSAGARNDSATTFAGLFSIAIMGIGMYAACALVERRMTRWAFRGQIVS</sequence>
<keyword evidence="3" id="KW-1003">Cell membrane</keyword>
<dbReference type="AlphaFoldDB" id="A0A1H5Y9W6"/>
<dbReference type="PROSITE" id="PS50928">
    <property type="entry name" value="ABC_TM1"/>
    <property type="match status" value="1"/>
</dbReference>
<dbReference type="CDD" id="cd06261">
    <property type="entry name" value="TM_PBP2"/>
    <property type="match status" value="1"/>
</dbReference>
<dbReference type="Proteomes" id="UP000236743">
    <property type="component" value="Unassembled WGS sequence"/>
</dbReference>
<accession>A0A1H5Y9W6</accession>
<dbReference type="OrthoDB" id="9786495at2"/>
<organism evidence="9 10">
    <name type="scientific">Bosea lathyri</name>
    <dbReference type="NCBI Taxonomy" id="1036778"/>
    <lineage>
        <taxon>Bacteria</taxon>
        <taxon>Pseudomonadati</taxon>
        <taxon>Pseudomonadota</taxon>
        <taxon>Alphaproteobacteria</taxon>
        <taxon>Hyphomicrobiales</taxon>
        <taxon>Boseaceae</taxon>
        <taxon>Bosea</taxon>
    </lineage>
</organism>
<protein>
    <submittedName>
        <fullName evidence="9">NitT/TauT family transport system permease protein</fullName>
    </submittedName>
</protein>
<evidence type="ECO:0000256" key="2">
    <source>
        <dbReference type="ARBA" id="ARBA00022448"/>
    </source>
</evidence>
<feature type="domain" description="ABC transmembrane type-1" evidence="8">
    <location>
        <begin position="60"/>
        <end position="244"/>
    </location>
</feature>
<feature type="transmembrane region" description="Helical" evidence="7">
    <location>
        <begin position="126"/>
        <end position="148"/>
    </location>
</feature>
<evidence type="ECO:0000256" key="3">
    <source>
        <dbReference type="ARBA" id="ARBA00022475"/>
    </source>
</evidence>
<evidence type="ECO:0000256" key="1">
    <source>
        <dbReference type="ARBA" id="ARBA00004651"/>
    </source>
</evidence>
<evidence type="ECO:0000256" key="7">
    <source>
        <dbReference type="RuleBase" id="RU363032"/>
    </source>
</evidence>
<dbReference type="SUPFAM" id="SSF161098">
    <property type="entry name" value="MetI-like"/>
    <property type="match status" value="1"/>
</dbReference>
<dbReference type="Pfam" id="PF00528">
    <property type="entry name" value="BPD_transp_1"/>
    <property type="match status" value="1"/>
</dbReference>
<comment type="similarity">
    <text evidence="7">Belongs to the binding-protein-dependent transport system permease family.</text>
</comment>
<feature type="transmembrane region" description="Helical" evidence="7">
    <location>
        <begin position="220"/>
        <end position="243"/>
    </location>
</feature>
<keyword evidence="10" id="KW-1185">Reference proteome</keyword>
<name>A0A1H5Y9W6_9HYPH</name>
<evidence type="ECO:0000259" key="8">
    <source>
        <dbReference type="PROSITE" id="PS50928"/>
    </source>
</evidence>
<comment type="subcellular location">
    <subcellularLocation>
        <location evidence="1 7">Cell membrane</location>
        <topology evidence="1 7">Multi-pass membrane protein</topology>
    </subcellularLocation>
</comment>
<reference evidence="9 10" key="1">
    <citation type="submission" date="2016-10" db="EMBL/GenBank/DDBJ databases">
        <authorList>
            <person name="de Groot N.N."/>
        </authorList>
    </citation>
    <scope>NUCLEOTIDE SEQUENCE [LARGE SCALE GENOMIC DNA]</scope>
    <source>
        <strain evidence="9 10">DSM 26656</strain>
    </source>
</reference>
<dbReference type="RefSeq" id="WP_103872390.1">
    <property type="nucleotide sequence ID" value="NZ_FNUY01000003.1"/>
</dbReference>
<keyword evidence="6 7" id="KW-0472">Membrane</keyword>
<feature type="transmembrane region" description="Helical" evidence="7">
    <location>
        <begin position="178"/>
        <end position="200"/>
    </location>
</feature>
<dbReference type="PANTHER" id="PTHR30151">
    <property type="entry name" value="ALKANE SULFONATE ABC TRANSPORTER-RELATED, MEMBRANE SUBUNIT"/>
    <property type="match status" value="1"/>
</dbReference>
<dbReference type="InterPro" id="IPR000515">
    <property type="entry name" value="MetI-like"/>
</dbReference>
<proteinExistence type="inferred from homology"/>
<evidence type="ECO:0000313" key="9">
    <source>
        <dbReference type="EMBL" id="SEG20843.1"/>
    </source>
</evidence>